<dbReference type="Pfam" id="PF02470">
    <property type="entry name" value="MlaD"/>
    <property type="match status" value="1"/>
</dbReference>
<feature type="compositionally biased region" description="Polar residues" evidence="1">
    <location>
        <begin position="433"/>
        <end position="445"/>
    </location>
</feature>
<organism evidence="4 5">
    <name type="scientific">Actinomycetospora atypica</name>
    <dbReference type="NCBI Taxonomy" id="1290095"/>
    <lineage>
        <taxon>Bacteria</taxon>
        <taxon>Bacillati</taxon>
        <taxon>Actinomycetota</taxon>
        <taxon>Actinomycetes</taxon>
        <taxon>Pseudonocardiales</taxon>
        <taxon>Pseudonocardiaceae</taxon>
        <taxon>Actinomycetospora</taxon>
    </lineage>
</organism>
<dbReference type="Proteomes" id="UP001595947">
    <property type="component" value="Unassembled WGS sequence"/>
</dbReference>
<dbReference type="InterPro" id="IPR052336">
    <property type="entry name" value="MlaD_Phospholipid_Transporter"/>
</dbReference>
<dbReference type="NCBIfam" id="TIGR00996">
    <property type="entry name" value="Mtu_fam_mce"/>
    <property type="match status" value="1"/>
</dbReference>
<accession>A0ABV9YT85</accession>
<evidence type="ECO:0000259" key="2">
    <source>
        <dbReference type="Pfam" id="PF02470"/>
    </source>
</evidence>
<dbReference type="PANTHER" id="PTHR33371:SF16">
    <property type="entry name" value="MCE-FAMILY PROTEIN MCE3F"/>
    <property type="match status" value="1"/>
</dbReference>
<dbReference type="InterPro" id="IPR003399">
    <property type="entry name" value="Mce/MlaD"/>
</dbReference>
<dbReference type="InterPro" id="IPR005693">
    <property type="entry name" value="Mce"/>
</dbReference>
<feature type="compositionally biased region" description="Low complexity" evidence="1">
    <location>
        <begin position="417"/>
        <end position="432"/>
    </location>
</feature>
<dbReference type="InterPro" id="IPR024516">
    <property type="entry name" value="Mce_C"/>
</dbReference>
<feature type="domain" description="Mammalian cell entry C-terminal" evidence="3">
    <location>
        <begin position="121"/>
        <end position="291"/>
    </location>
</feature>
<dbReference type="EMBL" id="JBHSIV010000029">
    <property type="protein sequence ID" value="MFC5065038.1"/>
    <property type="molecule type" value="Genomic_DNA"/>
</dbReference>
<dbReference type="Pfam" id="PF11887">
    <property type="entry name" value="Mce4_CUP1"/>
    <property type="match status" value="1"/>
</dbReference>
<sequence>MTAQIKKLLVLFVILSVVGIGYIAFRYVGADSLIGLGPYTVKVEMKNSGGIFPKASVSYRGVEIGKVGEMRVTPGGIETDLEIEQDAYEVPANAIAVIANRSAVGEQYVDLQPSRDAGPFLQDGDVIPVERVRTPTQVDGLLANLDSLATSVPLPELRTTVDELYTAFDRTGPDLQRLLDSSNALVGDAIRNLPQTRQLLADGRVVLRTQASLGPQIISFSRDLNLFTAQLKADDPNLRRLVRAAPPAATQLEGLLRETGPDLSRVLANVLTTVRIIQPRLAGVEQLLVTYPGLSAVAPAVVPGDGRVHFGLVLNIADPPYCRDGYLQPNDGWRPATALDFPPLDTRVFCAQGGVVNPRGLQHTPELDGSKRPYGEILDPNEYYYAPGSPPPGNFGNVTPVPATPFTPGQRPAQIPGQNPGSSASQAGSQNADQTTAFSGLSSSPADVLADSGRGAPPVVIPGLG</sequence>
<dbReference type="PANTHER" id="PTHR33371">
    <property type="entry name" value="INTERMEMBRANE PHOSPHOLIPID TRANSPORT SYSTEM BINDING PROTEIN MLAD-RELATED"/>
    <property type="match status" value="1"/>
</dbReference>
<feature type="region of interest" description="Disordered" evidence="1">
    <location>
        <begin position="385"/>
        <end position="465"/>
    </location>
</feature>
<keyword evidence="5" id="KW-1185">Reference proteome</keyword>
<proteinExistence type="predicted"/>
<evidence type="ECO:0000256" key="1">
    <source>
        <dbReference type="SAM" id="MobiDB-lite"/>
    </source>
</evidence>
<evidence type="ECO:0000259" key="3">
    <source>
        <dbReference type="Pfam" id="PF11887"/>
    </source>
</evidence>
<evidence type="ECO:0000313" key="5">
    <source>
        <dbReference type="Proteomes" id="UP001595947"/>
    </source>
</evidence>
<reference evidence="5" key="1">
    <citation type="journal article" date="2019" name="Int. J. Syst. Evol. Microbiol.">
        <title>The Global Catalogue of Microorganisms (GCM) 10K type strain sequencing project: providing services to taxonomists for standard genome sequencing and annotation.</title>
        <authorList>
            <consortium name="The Broad Institute Genomics Platform"/>
            <consortium name="The Broad Institute Genome Sequencing Center for Infectious Disease"/>
            <person name="Wu L."/>
            <person name="Ma J."/>
        </authorList>
    </citation>
    <scope>NUCLEOTIDE SEQUENCE [LARGE SCALE GENOMIC DNA]</scope>
    <source>
        <strain evidence="5">CGMCC 4.7093</strain>
    </source>
</reference>
<gene>
    <name evidence="4" type="ORF">ACFPBZ_22660</name>
</gene>
<dbReference type="RefSeq" id="WP_378038374.1">
    <property type="nucleotide sequence ID" value="NZ_JBHSIV010000029.1"/>
</dbReference>
<comment type="caution">
    <text evidence="4">The sequence shown here is derived from an EMBL/GenBank/DDBJ whole genome shotgun (WGS) entry which is preliminary data.</text>
</comment>
<protein>
    <submittedName>
        <fullName evidence="4">MCE family protein</fullName>
    </submittedName>
</protein>
<name>A0ABV9YT85_9PSEU</name>
<feature type="domain" description="Mce/MlaD" evidence="2">
    <location>
        <begin position="38"/>
        <end position="113"/>
    </location>
</feature>
<evidence type="ECO:0000313" key="4">
    <source>
        <dbReference type="EMBL" id="MFC5065038.1"/>
    </source>
</evidence>